<sequence>MACGFPAPSNSFVCFYFPPILKTRIYNFSSCNLLFFHVFLIYVISFVLEKFKKKKYIVCGLMSIEYALYFVLNGISGLFYFALDRVVRLSLRLWICGDMQLGLDHVSIIVY</sequence>
<evidence type="ECO:0000313" key="3">
    <source>
        <dbReference type="Proteomes" id="UP000811246"/>
    </source>
</evidence>
<proteinExistence type="predicted"/>
<comment type="caution">
    <text evidence="2">The sequence shown here is derived from an EMBL/GenBank/DDBJ whole genome shotgun (WGS) entry which is preliminary data.</text>
</comment>
<keyword evidence="1" id="KW-0812">Transmembrane</keyword>
<keyword evidence="1" id="KW-0472">Membrane</keyword>
<evidence type="ECO:0000313" key="2">
    <source>
        <dbReference type="EMBL" id="KAG6717934.1"/>
    </source>
</evidence>
<dbReference type="EMBL" id="CM031828">
    <property type="protein sequence ID" value="KAG6717934.1"/>
    <property type="molecule type" value="Genomic_DNA"/>
</dbReference>
<organism evidence="2 3">
    <name type="scientific">Carya illinoinensis</name>
    <name type="common">Pecan</name>
    <dbReference type="NCBI Taxonomy" id="32201"/>
    <lineage>
        <taxon>Eukaryota</taxon>
        <taxon>Viridiplantae</taxon>
        <taxon>Streptophyta</taxon>
        <taxon>Embryophyta</taxon>
        <taxon>Tracheophyta</taxon>
        <taxon>Spermatophyta</taxon>
        <taxon>Magnoliopsida</taxon>
        <taxon>eudicotyledons</taxon>
        <taxon>Gunneridae</taxon>
        <taxon>Pentapetalae</taxon>
        <taxon>rosids</taxon>
        <taxon>fabids</taxon>
        <taxon>Fagales</taxon>
        <taxon>Juglandaceae</taxon>
        <taxon>Carya</taxon>
    </lineage>
</organism>
<name>A0A922F870_CARIL</name>
<gene>
    <name evidence="2" type="ORF">I3842_04G125700</name>
</gene>
<evidence type="ECO:0000256" key="1">
    <source>
        <dbReference type="SAM" id="Phobius"/>
    </source>
</evidence>
<dbReference type="AlphaFoldDB" id="A0A922F870"/>
<keyword evidence="1" id="KW-1133">Transmembrane helix</keyword>
<dbReference type="Proteomes" id="UP000811246">
    <property type="component" value="Chromosome 4"/>
</dbReference>
<protein>
    <submittedName>
        <fullName evidence="2">Uncharacterized protein</fullName>
    </submittedName>
</protein>
<reference evidence="2" key="1">
    <citation type="submission" date="2021-01" db="EMBL/GenBank/DDBJ databases">
        <authorList>
            <person name="Lovell J.T."/>
            <person name="Bentley N."/>
            <person name="Bhattarai G."/>
            <person name="Jenkins J.W."/>
            <person name="Sreedasyam A."/>
            <person name="Alarcon Y."/>
            <person name="Bock C."/>
            <person name="Boston L."/>
            <person name="Carlson J."/>
            <person name="Cervantes K."/>
            <person name="Clermont K."/>
            <person name="Krom N."/>
            <person name="Kubenka K."/>
            <person name="Mamidi S."/>
            <person name="Mattison C."/>
            <person name="Monteros M."/>
            <person name="Pisani C."/>
            <person name="Plott C."/>
            <person name="Rajasekar S."/>
            <person name="Rhein H.S."/>
            <person name="Rohla C."/>
            <person name="Song M."/>
            <person name="Hilaire R.S."/>
            <person name="Shu S."/>
            <person name="Wells L."/>
            <person name="Wang X."/>
            <person name="Webber J."/>
            <person name="Heerema R.J."/>
            <person name="Klein P."/>
            <person name="Conner P."/>
            <person name="Grauke L."/>
            <person name="Grimwood J."/>
            <person name="Schmutz J."/>
            <person name="Randall J.J."/>
        </authorList>
    </citation>
    <scope>NUCLEOTIDE SEQUENCE</scope>
    <source>
        <tissue evidence="2">Leaf</tissue>
    </source>
</reference>
<feature type="transmembrane region" description="Helical" evidence="1">
    <location>
        <begin position="25"/>
        <end position="44"/>
    </location>
</feature>
<feature type="transmembrane region" description="Helical" evidence="1">
    <location>
        <begin position="56"/>
        <end position="83"/>
    </location>
</feature>
<accession>A0A922F870</accession>